<comment type="caution">
    <text evidence="2">The sequence shown here is derived from an EMBL/GenBank/DDBJ whole genome shotgun (WGS) entry which is preliminary data.</text>
</comment>
<keyword evidence="1" id="KW-0472">Membrane</keyword>
<feature type="transmembrane region" description="Helical" evidence="1">
    <location>
        <begin position="38"/>
        <end position="58"/>
    </location>
</feature>
<dbReference type="Proteomes" id="UP000177092">
    <property type="component" value="Unassembled WGS sequence"/>
</dbReference>
<protein>
    <submittedName>
        <fullName evidence="2">Uncharacterized protein</fullName>
    </submittedName>
</protein>
<evidence type="ECO:0000313" key="3">
    <source>
        <dbReference type="Proteomes" id="UP000177092"/>
    </source>
</evidence>
<evidence type="ECO:0000313" key="2">
    <source>
        <dbReference type="EMBL" id="OGG20507.1"/>
    </source>
</evidence>
<feature type="transmembrane region" description="Helical" evidence="1">
    <location>
        <begin position="12"/>
        <end position="31"/>
    </location>
</feature>
<gene>
    <name evidence="2" type="ORF">A3D03_00610</name>
</gene>
<name>A0A1F6A891_9BACT</name>
<keyword evidence="1" id="KW-0812">Transmembrane</keyword>
<keyword evidence="1" id="KW-1133">Transmembrane helix</keyword>
<organism evidence="2 3">
    <name type="scientific">Candidatus Gottesmanbacteria bacterium RIFCSPHIGHO2_02_FULL_40_13</name>
    <dbReference type="NCBI Taxonomy" id="1798384"/>
    <lineage>
        <taxon>Bacteria</taxon>
        <taxon>Candidatus Gottesmaniibacteriota</taxon>
    </lineage>
</organism>
<dbReference type="AlphaFoldDB" id="A0A1F6A891"/>
<evidence type="ECO:0000256" key="1">
    <source>
        <dbReference type="SAM" id="Phobius"/>
    </source>
</evidence>
<accession>A0A1F6A891</accession>
<proteinExistence type="predicted"/>
<dbReference type="EMBL" id="MFJN01000044">
    <property type="protein sequence ID" value="OGG20507.1"/>
    <property type="molecule type" value="Genomic_DNA"/>
</dbReference>
<sequence>MIITKSLDLKIKIVAFIVLTLNSSLFYWYLTKPWERDYYFYGGILFFLLVFLVLVPILNIKIKFDFDHNSIHFYKLFRVLKIDSSKVKEWGIRTIIRRYRGGFREHTPYFECKLSNNKVFIYPLEIPGHMLGNIKIDKRTVLINYLEKILKQKPIKCKQIENEPLFPSILRYDFSSMLII</sequence>
<reference evidence="2 3" key="1">
    <citation type="journal article" date="2016" name="Nat. Commun.">
        <title>Thousands of microbial genomes shed light on interconnected biogeochemical processes in an aquifer system.</title>
        <authorList>
            <person name="Anantharaman K."/>
            <person name="Brown C.T."/>
            <person name="Hug L.A."/>
            <person name="Sharon I."/>
            <person name="Castelle C.J."/>
            <person name="Probst A.J."/>
            <person name="Thomas B.C."/>
            <person name="Singh A."/>
            <person name="Wilkins M.J."/>
            <person name="Karaoz U."/>
            <person name="Brodie E.L."/>
            <person name="Williams K.H."/>
            <person name="Hubbard S.S."/>
            <person name="Banfield J.F."/>
        </authorList>
    </citation>
    <scope>NUCLEOTIDE SEQUENCE [LARGE SCALE GENOMIC DNA]</scope>
</reference>